<accession>A0AAF5RUF1</accession>
<dbReference type="AlphaFoldDB" id="A0AAF5RUF1"/>
<organism evidence="1 2">
    <name type="scientific">Wuchereria bancrofti</name>
    <dbReference type="NCBI Taxonomy" id="6293"/>
    <lineage>
        <taxon>Eukaryota</taxon>
        <taxon>Metazoa</taxon>
        <taxon>Ecdysozoa</taxon>
        <taxon>Nematoda</taxon>
        <taxon>Chromadorea</taxon>
        <taxon>Rhabditida</taxon>
        <taxon>Spirurina</taxon>
        <taxon>Spiruromorpha</taxon>
        <taxon>Filarioidea</taxon>
        <taxon>Onchocercidae</taxon>
        <taxon>Wuchereria</taxon>
    </lineage>
</organism>
<reference evidence="1" key="1">
    <citation type="submission" date="2015-03" db="EMBL/GenBank/DDBJ databases">
        <title>Wuchereria bancrofti Genome Sequencing Papua New Guinea Strain.</title>
        <authorList>
            <person name="Small S.T."/>
            <person name="Serre D."/>
            <person name="Zimmerman P.A."/>
        </authorList>
    </citation>
    <scope>NUCLEOTIDE SEQUENCE [LARGE SCALE GENOMIC DNA]</scope>
    <source>
        <strain evidence="1">pt0022</strain>
    </source>
</reference>
<dbReference type="Proteomes" id="UP000093561">
    <property type="component" value="Unassembled WGS sequence"/>
</dbReference>
<name>A0AAF5RUF1_WUCBA</name>
<protein>
    <submittedName>
        <fullName evidence="2">Uncharacterized protein</fullName>
    </submittedName>
</protein>
<dbReference type="WBParaSite" id="mrna-Wban_03228">
    <property type="protein sequence ID" value="mrna-Wban_03228"/>
    <property type="gene ID" value="Wban_03228"/>
</dbReference>
<sequence>MTCIDDNYDMYANGWSKLS</sequence>
<reference evidence="1" key="2">
    <citation type="journal article" date="2016" name="Mol. Ecol.">
        <title>Population genomics of the filarial nematode parasite Wuchereria bancrofti from mosquitoes.</title>
        <authorList>
            <person name="Small S.T."/>
            <person name="Reimer L.J."/>
            <person name="Tisch D.J."/>
            <person name="King C.L."/>
            <person name="Christensen B.M."/>
            <person name="Siba P.M."/>
            <person name="Kazura J.W."/>
            <person name="Serre D."/>
            <person name="Zimmerman P.A."/>
        </authorList>
    </citation>
    <scope>NUCLEOTIDE SEQUENCE</scope>
    <source>
        <strain evidence="1">pt0022</strain>
    </source>
</reference>
<proteinExistence type="predicted"/>
<evidence type="ECO:0000313" key="2">
    <source>
        <dbReference type="WBParaSite" id="mrna-Wban_03228"/>
    </source>
</evidence>
<reference evidence="2" key="3">
    <citation type="submission" date="2024-02" db="UniProtKB">
        <authorList>
            <consortium name="WormBaseParasite"/>
        </authorList>
    </citation>
    <scope>IDENTIFICATION</scope>
    <source>
        <strain evidence="2">pt0022</strain>
    </source>
</reference>
<evidence type="ECO:0000313" key="1">
    <source>
        <dbReference type="Proteomes" id="UP000093561"/>
    </source>
</evidence>